<evidence type="ECO:0000313" key="3">
    <source>
        <dbReference type="EMBL" id="PFH38175.1"/>
    </source>
</evidence>
<evidence type="ECO:0000256" key="1">
    <source>
        <dbReference type="SAM" id="MobiDB-lite"/>
    </source>
</evidence>
<dbReference type="OrthoDB" id="331387at2759"/>
<accession>A0A2A9MJM9</accession>
<name>A0A2A9MJM9_BESBE</name>
<keyword evidence="2" id="KW-0472">Membrane</keyword>
<reference evidence="3 4" key="1">
    <citation type="submission" date="2017-09" db="EMBL/GenBank/DDBJ databases">
        <title>Genome sequencing of Besnoitia besnoiti strain Bb-Ger1.</title>
        <authorList>
            <person name="Schares G."/>
            <person name="Venepally P."/>
            <person name="Lorenzi H.A."/>
        </authorList>
    </citation>
    <scope>NUCLEOTIDE SEQUENCE [LARGE SCALE GENOMIC DNA]</scope>
    <source>
        <strain evidence="3 4">Bb-Ger1</strain>
    </source>
</reference>
<dbReference type="EMBL" id="NWUJ01000001">
    <property type="protein sequence ID" value="PFH38175.1"/>
    <property type="molecule type" value="Genomic_DNA"/>
</dbReference>
<dbReference type="RefSeq" id="XP_029222184.1">
    <property type="nucleotide sequence ID" value="XM_029359271.1"/>
</dbReference>
<feature type="compositionally biased region" description="Polar residues" evidence="1">
    <location>
        <begin position="186"/>
        <end position="197"/>
    </location>
</feature>
<dbReference type="KEGG" id="bbes:BESB_005160"/>
<dbReference type="VEuPathDB" id="ToxoDB:BESB_005160"/>
<evidence type="ECO:0000313" key="4">
    <source>
        <dbReference type="Proteomes" id="UP000224006"/>
    </source>
</evidence>
<dbReference type="AlphaFoldDB" id="A0A2A9MJM9"/>
<keyword evidence="4" id="KW-1185">Reference proteome</keyword>
<evidence type="ECO:0000256" key="2">
    <source>
        <dbReference type="SAM" id="Phobius"/>
    </source>
</evidence>
<gene>
    <name evidence="3" type="ORF">BESB_005160</name>
</gene>
<organism evidence="3 4">
    <name type="scientific">Besnoitia besnoiti</name>
    <name type="common">Apicomplexan protozoan</name>
    <dbReference type="NCBI Taxonomy" id="94643"/>
    <lineage>
        <taxon>Eukaryota</taxon>
        <taxon>Sar</taxon>
        <taxon>Alveolata</taxon>
        <taxon>Apicomplexa</taxon>
        <taxon>Conoidasida</taxon>
        <taxon>Coccidia</taxon>
        <taxon>Eucoccidiorida</taxon>
        <taxon>Eimeriorina</taxon>
        <taxon>Sarcocystidae</taxon>
        <taxon>Besnoitia</taxon>
    </lineage>
</organism>
<keyword evidence="2" id="KW-0812">Transmembrane</keyword>
<keyword evidence="2" id="KW-1133">Transmembrane helix</keyword>
<feature type="transmembrane region" description="Helical" evidence="2">
    <location>
        <begin position="208"/>
        <end position="229"/>
    </location>
</feature>
<sequence>MTAAGFAGRVVRTCPSRLDASCLSSFPPSFSISLRTHLAPSSLFCSFLRFVSSSVFVASSSHVPRHASYLVKLPVFSSRCLSGGAVAPHSLSSSSFLGGSLLASASFSSRVSSLSASPSFAQLSVASSASARRGLASPLAPPLPASHPPFTRSFAVRMRKHREEQKLPSAPSSRSLANRDAPPPASTSGQGQGAYNQSFPAGGEGLSLGWQLFIAFLSSIFFYAGFVLVMRMFGGPRVVAVHVDQHGRPVDPSTGRPL</sequence>
<dbReference type="GeneID" id="40305579"/>
<protein>
    <recommendedName>
        <fullName evidence="5">Transmembrane protein</fullName>
    </recommendedName>
</protein>
<dbReference type="Proteomes" id="UP000224006">
    <property type="component" value="Chromosome I"/>
</dbReference>
<evidence type="ECO:0008006" key="5">
    <source>
        <dbReference type="Google" id="ProtNLM"/>
    </source>
</evidence>
<comment type="caution">
    <text evidence="3">The sequence shown here is derived from an EMBL/GenBank/DDBJ whole genome shotgun (WGS) entry which is preliminary data.</text>
</comment>
<proteinExistence type="predicted"/>
<feature type="region of interest" description="Disordered" evidence="1">
    <location>
        <begin position="161"/>
        <end position="197"/>
    </location>
</feature>